<dbReference type="GO" id="GO:0003871">
    <property type="term" value="F:5-methyltetrahydropteroyltriglutamate-homocysteine S-methyltransferase activity"/>
    <property type="evidence" value="ECO:0007669"/>
    <property type="project" value="UniProtKB-EC"/>
</dbReference>
<dbReference type="Proteomes" id="UP000663888">
    <property type="component" value="Unassembled WGS sequence"/>
</dbReference>
<dbReference type="EC" id="2.1.1.14" evidence="5"/>
<keyword evidence="8" id="KW-0808">Transferase</keyword>
<dbReference type="Gene3D" id="3.20.20.210">
    <property type="match status" value="2"/>
</dbReference>
<dbReference type="GO" id="GO:0071265">
    <property type="term" value="P:L-methionine biosynthetic process"/>
    <property type="evidence" value="ECO:0007669"/>
    <property type="project" value="UniProtKB-ARBA"/>
</dbReference>
<evidence type="ECO:0000256" key="12">
    <source>
        <dbReference type="ARBA" id="ARBA00030765"/>
    </source>
</evidence>
<dbReference type="NCBIfam" id="TIGR01371">
    <property type="entry name" value="met_syn_B12ind"/>
    <property type="match status" value="1"/>
</dbReference>
<dbReference type="NCBIfam" id="NF003556">
    <property type="entry name" value="PRK05222.1"/>
    <property type="match status" value="1"/>
</dbReference>
<evidence type="ECO:0000256" key="14">
    <source>
        <dbReference type="SAM" id="MobiDB-lite"/>
    </source>
</evidence>
<feature type="domain" description="Cobalamin-independent methionine synthase MetE N-terminal" evidence="17">
    <location>
        <begin position="561"/>
        <end position="860"/>
    </location>
</feature>
<feature type="region of interest" description="Disordered" evidence="14">
    <location>
        <begin position="408"/>
        <end position="428"/>
    </location>
</feature>
<dbReference type="InterPro" id="IPR038071">
    <property type="entry name" value="UROD/MetE-like_sf"/>
</dbReference>
<dbReference type="InterPro" id="IPR002629">
    <property type="entry name" value="Met_Synth_C/arc"/>
</dbReference>
<feature type="compositionally biased region" description="Polar residues" evidence="14">
    <location>
        <begin position="416"/>
        <end position="428"/>
    </location>
</feature>
<feature type="domain" description="Cobalamin-independent methionine synthase MetE C-terminal/archaeal" evidence="15">
    <location>
        <begin position="984"/>
        <end position="1306"/>
    </location>
</feature>
<evidence type="ECO:0000256" key="2">
    <source>
        <dbReference type="ARBA" id="ARBA00002777"/>
    </source>
</evidence>
<accession>A0A8H3AYF4</accession>
<dbReference type="EMBL" id="CAJMWX010001012">
    <property type="protein sequence ID" value="CAE6443520.1"/>
    <property type="molecule type" value="Genomic_DNA"/>
</dbReference>
<evidence type="ECO:0000256" key="11">
    <source>
        <dbReference type="ARBA" id="ARBA00023167"/>
    </source>
</evidence>
<evidence type="ECO:0000256" key="7">
    <source>
        <dbReference type="ARBA" id="ARBA00022605"/>
    </source>
</evidence>
<keyword evidence="6" id="KW-0489">Methyltransferase</keyword>
<sequence length="1313" mass="147205">MLNLARYRAWTGPKWPRLSRANANVSVISRPRQRTSKALLGLGAVGTGVYYYDREYKASAIRRSLRTLWMGIVVTLDYKWNFNPANSEGIDELHERVARRLHNCVIDNGGLYIKVGQAIGLQAGLLPAPYREAFNTIFDQAPTEDFKVVKKTVESSLGAPISTLFDYFDPEPVASASIAQVHRAVLNGKEVAVKVQKSAIPQQVEWDLFSYRMLLWMGEKFFGMPIAFIASYVSDQMRHETDFMREARNATRASEDIDSDPKLRGRAVVPKVYWERTGDRVMTADWIGGACRITDADTQRKWGFDPKIAMDTLLDVIGAQVFVFGFLHADPHPGNVLVRPNPENPKIPQVVLIDHGLYVTLPEKFRREYATLWRSLFVGDLEAIEASIPERSSFESYIYMPNRILQRHGESRPDPSQESQDAPSDHYSQQVMLKEKMKTFLEFQDLIPRELIFVGRAQRMLQANNQALGSPSNRLNITARWAAVGYAQALPPVADGVSDKLHAVVSLVLFRLALSLVDLGFWFTRIRQWLYGPSWGFEDVLDKQFRDMARSELGVEIGDDGEFREVKKAVEAYWAGKVSAEDLQKAAADVRKASWTSVKGHGVTHVPSGEFSLYDHVLDHSAAFNVIPPRYQGQGLSALDVYFAMGRGRQADGVDVPASEMKKWFDSNYHYVVPEFSESTDIKLLYNKAVQEYKEAKDLGIETRPVVLGPLSFLLLGKNAKEASSSFDRISLLPKLLPVYEQVLSELKAAGAEWVQVDEPVLVLDLAEKYASEFTTAYETLSKTGIKILLTTYFGRLDSNLKFVAKLPIAGLHIDLDRAPGQLDEVITAIKDTSIVLSLGVVSGRNIWKNDFEASLKLGKKAVDALGSDRVIVATSSSLLHTPVTLANEKKLTPEQSDWFSFALEKAHEVATIAAVLSGSQDNAVSSALEANRASIKKRRDFESTSDDAVRKRVAAITPDDLNRKSPFPQRWEAQKKHLALPKFPTTTIGSFPQTKEIRTARANLTKGSITQEQYDEFIKKEIQEVVKIQEELGLDLLVHGEPERNDMVQYFGEQLNGFVFTQNGWVQSYGSRYVRPPIIVSDVSRPGPMTVKWSSYAQSVSKKPMKGMLTGPVTILNWSFPRADVSRELQSKQLALALRDEVIDLEKAGIHAIQVDEPAIREGLPLRRVDWDAYLTWAVDSFKLATAGVTDATQTHSHFCYSDFNDIFPSIQRLDADVISVEASKSDLKLLSAFKQFGYSNEIGPGVYDIHSPRVPSEQEIKDRITEFLSLIKPELLFVNPDCGLKTRGWKETKASLQNLVAAARWAREQHA</sequence>
<dbReference type="GO" id="GO:0032259">
    <property type="term" value="P:methylation"/>
    <property type="evidence" value="ECO:0007669"/>
    <property type="project" value="UniProtKB-KW"/>
</dbReference>
<evidence type="ECO:0000256" key="8">
    <source>
        <dbReference type="ARBA" id="ARBA00022679"/>
    </source>
</evidence>
<dbReference type="PANTHER" id="PTHR30519">
    <property type="entry name" value="5-METHYLTETRAHYDROPTEROYLTRIGLUTAMATE--HOMOCYSTEINE METHYLTRANSFERASE"/>
    <property type="match status" value="1"/>
</dbReference>
<organism evidence="18 19">
    <name type="scientific">Rhizoctonia solani</name>
    <dbReference type="NCBI Taxonomy" id="456999"/>
    <lineage>
        <taxon>Eukaryota</taxon>
        <taxon>Fungi</taxon>
        <taxon>Dikarya</taxon>
        <taxon>Basidiomycota</taxon>
        <taxon>Agaricomycotina</taxon>
        <taxon>Agaricomycetes</taxon>
        <taxon>Cantharellales</taxon>
        <taxon>Ceratobasidiaceae</taxon>
        <taxon>Rhizoctonia</taxon>
    </lineage>
</organism>
<dbReference type="Pfam" id="PF08267">
    <property type="entry name" value="Meth_synt_1"/>
    <property type="match status" value="1"/>
</dbReference>
<dbReference type="InterPro" id="IPR004147">
    <property type="entry name" value="ABC1_dom"/>
</dbReference>
<keyword evidence="9" id="KW-0479">Metal-binding</keyword>
<comment type="cofactor">
    <cofactor evidence="1">
        <name>Zn(2+)</name>
        <dbReference type="ChEBI" id="CHEBI:29105"/>
    </cofactor>
</comment>
<evidence type="ECO:0000313" key="19">
    <source>
        <dbReference type="Proteomes" id="UP000663888"/>
    </source>
</evidence>
<reference evidence="18" key="1">
    <citation type="submission" date="2021-01" db="EMBL/GenBank/DDBJ databases">
        <authorList>
            <person name="Kaushik A."/>
        </authorList>
    </citation>
    <scope>NUCLEOTIDE SEQUENCE</scope>
    <source>
        <strain evidence="18">AG4-R118</strain>
    </source>
</reference>
<comment type="function">
    <text evidence="2">Catalyzes the transfer of a methyl group from 5-methyltetrahydrofolate to homocysteine resulting in methionine formation.</text>
</comment>
<evidence type="ECO:0000259" key="17">
    <source>
        <dbReference type="Pfam" id="PF08267"/>
    </source>
</evidence>
<dbReference type="Pfam" id="PF01717">
    <property type="entry name" value="Meth_synt_2"/>
    <property type="match status" value="1"/>
</dbReference>
<comment type="similarity">
    <text evidence="4">Belongs to the vitamin-B12 independent methionine synthase family.</text>
</comment>
<gene>
    <name evidence="18" type="ORF">RDB_LOCUS54339</name>
</gene>
<dbReference type="CDD" id="cd03311">
    <property type="entry name" value="CIMS_C_terminal_like"/>
    <property type="match status" value="1"/>
</dbReference>
<evidence type="ECO:0000256" key="13">
    <source>
        <dbReference type="ARBA" id="ARBA00031314"/>
    </source>
</evidence>
<dbReference type="InterPro" id="IPR045307">
    <property type="entry name" value="ADCK1_dom"/>
</dbReference>
<evidence type="ECO:0000256" key="5">
    <source>
        <dbReference type="ARBA" id="ARBA00012034"/>
    </source>
</evidence>
<dbReference type="Pfam" id="PF03109">
    <property type="entry name" value="ABC1"/>
    <property type="match status" value="1"/>
</dbReference>
<dbReference type="GO" id="GO:0008270">
    <property type="term" value="F:zinc ion binding"/>
    <property type="evidence" value="ECO:0007669"/>
    <property type="project" value="InterPro"/>
</dbReference>
<evidence type="ECO:0000256" key="10">
    <source>
        <dbReference type="ARBA" id="ARBA00022833"/>
    </source>
</evidence>
<evidence type="ECO:0000256" key="4">
    <source>
        <dbReference type="ARBA" id="ARBA00009553"/>
    </source>
</evidence>
<keyword evidence="10" id="KW-0862">Zinc</keyword>
<dbReference type="InterPro" id="IPR006276">
    <property type="entry name" value="Cobalamin-indep_Met_synthase"/>
</dbReference>
<feature type="domain" description="ABC1 atypical kinase-like" evidence="16">
    <location>
        <begin position="138"/>
        <end position="385"/>
    </location>
</feature>
<dbReference type="HAMAP" id="MF_00172">
    <property type="entry name" value="Meth_synth"/>
    <property type="match status" value="1"/>
</dbReference>
<dbReference type="FunFam" id="3.20.20.210:FF:000003">
    <property type="entry name" value="5-methyltetrahydropteroyltriglutamate--homocysteine methyltransferase"/>
    <property type="match status" value="1"/>
</dbReference>
<comment type="pathway">
    <text evidence="3">Amino-acid biosynthesis; L-methionine biosynthesis via de novo pathway; L-methionine from L-homocysteine (MetE route): step 1/1.</text>
</comment>
<keyword evidence="11" id="KW-0486">Methionine biosynthesis</keyword>
<dbReference type="InterPro" id="IPR013215">
    <property type="entry name" value="Cbl-indep_Met_Synth_N"/>
</dbReference>
<proteinExistence type="inferred from homology"/>
<evidence type="ECO:0000259" key="16">
    <source>
        <dbReference type="Pfam" id="PF03109"/>
    </source>
</evidence>
<protein>
    <recommendedName>
        <fullName evidence="5">5-methyltetrahydropteroyltriglutamate--homocysteine S-methyltransferase</fullName>
        <ecNumber evidence="5">2.1.1.14</ecNumber>
    </recommendedName>
    <alternativeName>
        <fullName evidence="13">Cobalamin-independent methionine synthase</fullName>
    </alternativeName>
    <alternativeName>
        <fullName evidence="12">Methionine synthase, vitamin-B12 independent isozyme</fullName>
    </alternativeName>
</protein>
<dbReference type="UniPathway" id="UPA00051">
    <property type="reaction ID" value="UER00082"/>
</dbReference>
<dbReference type="CDD" id="cd13969">
    <property type="entry name" value="ADCK1-like"/>
    <property type="match status" value="1"/>
</dbReference>
<dbReference type="SUPFAM" id="SSF56112">
    <property type="entry name" value="Protein kinase-like (PK-like)"/>
    <property type="match status" value="1"/>
</dbReference>
<name>A0A8H3AYF4_9AGAM</name>
<evidence type="ECO:0000313" key="18">
    <source>
        <dbReference type="EMBL" id="CAE6443520.1"/>
    </source>
</evidence>
<dbReference type="FunFam" id="3.20.20.210:FF:000002">
    <property type="entry name" value="5-methyltetrahydropteroyltriglutamate--homocysteine methyltransferase"/>
    <property type="match status" value="1"/>
</dbReference>
<evidence type="ECO:0000256" key="9">
    <source>
        <dbReference type="ARBA" id="ARBA00022723"/>
    </source>
</evidence>
<evidence type="ECO:0000256" key="1">
    <source>
        <dbReference type="ARBA" id="ARBA00001947"/>
    </source>
</evidence>
<evidence type="ECO:0000256" key="6">
    <source>
        <dbReference type="ARBA" id="ARBA00022603"/>
    </source>
</evidence>
<comment type="caution">
    <text evidence="18">The sequence shown here is derived from an EMBL/GenBank/DDBJ whole genome shotgun (WGS) entry which is preliminary data.</text>
</comment>
<keyword evidence="7" id="KW-0028">Amino-acid biosynthesis</keyword>
<dbReference type="SUPFAM" id="SSF51726">
    <property type="entry name" value="UROD/MetE-like"/>
    <property type="match status" value="2"/>
</dbReference>
<evidence type="ECO:0000256" key="3">
    <source>
        <dbReference type="ARBA" id="ARBA00004681"/>
    </source>
</evidence>
<dbReference type="CDD" id="cd03312">
    <property type="entry name" value="CIMS_N_terminal_like"/>
    <property type="match status" value="1"/>
</dbReference>
<evidence type="ECO:0000259" key="15">
    <source>
        <dbReference type="Pfam" id="PF01717"/>
    </source>
</evidence>
<dbReference type="InterPro" id="IPR011009">
    <property type="entry name" value="Kinase-like_dom_sf"/>
</dbReference>